<evidence type="ECO:0000256" key="4">
    <source>
        <dbReference type="ARBA" id="ARBA00022801"/>
    </source>
</evidence>
<keyword evidence="2 9" id="KW-0645">Protease</keyword>
<keyword evidence="13" id="KW-1185">Reference proteome</keyword>
<dbReference type="InterPro" id="IPR024079">
    <property type="entry name" value="MetalloPept_cat_dom_sf"/>
</dbReference>
<dbReference type="Proteomes" id="UP001595555">
    <property type="component" value="Unassembled WGS sequence"/>
</dbReference>
<dbReference type="InterPro" id="IPR024077">
    <property type="entry name" value="Neurolysin/TOP_dom2"/>
</dbReference>
<evidence type="ECO:0000256" key="6">
    <source>
        <dbReference type="ARBA" id="ARBA00023049"/>
    </source>
</evidence>
<proteinExistence type="inferred from homology"/>
<dbReference type="InterPro" id="IPR045090">
    <property type="entry name" value="Pept_M3A_M3B"/>
</dbReference>
<evidence type="ECO:0000313" key="13">
    <source>
        <dbReference type="Proteomes" id="UP001595555"/>
    </source>
</evidence>
<keyword evidence="4 9" id="KW-0378">Hydrolase</keyword>
<feature type="domain" description="Oligopeptidase A N-terminal" evidence="11">
    <location>
        <begin position="29"/>
        <end position="153"/>
    </location>
</feature>
<evidence type="ECO:0000256" key="9">
    <source>
        <dbReference type="RuleBase" id="RU003435"/>
    </source>
</evidence>
<protein>
    <recommendedName>
        <fullName evidence="8">oligopeptidase A</fullName>
        <ecNumber evidence="8">3.4.24.70</ecNumber>
    </recommendedName>
</protein>
<organism evidence="12 13">
    <name type="scientific">Cellvibrio fontiphilus</name>
    <dbReference type="NCBI Taxonomy" id="1815559"/>
    <lineage>
        <taxon>Bacteria</taxon>
        <taxon>Pseudomonadati</taxon>
        <taxon>Pseudomonadota</taxon>
        <taxon>Gammaproteobacteria</taxon>
        <taxon>Cellvibrionales</taxon>
        <taxon>Cellvibrionaceae</taxon>
        <taxon>Cellvibrio</taxon>
    </lineage>
</organism>
<dbReference type="Pfam" id="PF01432">
    <property type="entry name" value="Peptidase_M3"/>
    <property type="match status" value="1"/>
</dbReference>
<reference evidence="13" key="1">
    <citation type="journal article" date="2019" name="Int. J. Syst. Evol. Microbiol.">
        <title>The Global Catalogue of Microorganisms (GCM) 10K type strain sequencing project: providing services to taxonomists for standard genome sequencing and annotation.</title>
        <authorList>
            <consortium name="The Broad Institute Genomics Platform"/>
            <consortium name="The Broad Institute Genome Sequencing Center for Infectious Disease"/>
            <person name="Wu L."/>
            <person name="Ma J."/>
        </authorList>
    </citation>
    <scope>NUCLEOTIDE SEQUENCE [LARGE SCALE GENOMIC DNA]</scope>
    <source>
        <strain evidence="13">KCTC 52237</strain>
    </source>
</reference>
<dbReference type="SUPFAM" id="SSF55486">
    <property type="entry name" value="Metalloproteases ('zincins'), catalytic domain"/>
    <property type="match status" value="1"/>
</dbReference>
<dbReference type="RefSeq" id="WP_378116076.1">
    <property type="nucleotide sequence ID" value="NZ_JBHRTF010000002.1"/>
</dbReference>
<dbReference type="Pfam" id="PF19310">
    <property type="entry name" value="TOP_N"/>
    <property type="match status" value="1"/>
</dbReference>
<sequence>MTNPLLASHLLPPFSAIKAEHVTPAIKTLVAEGRAQLQALLTSLNESGRGPSWSSLVAPLETQGDKLDQAWAPVSHLNAVANSDELRAAYTESVALLTEYSTEFSQNEALYQAYQQLAASADFAQLNQAQQQAINNALRDFRLGGVALSDSDKQRFAAIQQRLSELATQFSNNVLDATQAWFKQFDEASALAGLPESALAQAAQTAAQKNLPGYVITLDFPSYYAVIMYADSRALREEIYTAYVTRASAAGKKADGSSAAEWDNSAIIAETLALRHELAQLLGFANYAERSLASKMAESTAQVIQFLNELAAKSKPFAERDYAELRAFAAAQGCSDLQAWDTTYYSEKLRVEKYAVAQEELRPYFPAEKVIAGMFEIVRRLFGIDVKPVAAFDTYHPDVRFYHIEKNGEQLASFYLDLFARDKKRGGAWMADCRVRRTTEQGVQLPVAFLTCNFTPPVGSTPSLLTHDEVTTLFHEFGHGLHHMLTQIDVAAVSGINGVAWDAVELPSQFMENWCWEPEAIPLISGHYETGEPLPQHLLEKMLAAKNFQSGLQMIRQLEFSLFDFRLHAEYNPAAPQSAQTVLNQVRDQVAVIKPPAFNRFENSFSHIFAGGYAAGYYSYKWAEVLSADAYSRFEEEGIFNAHTGASFLQEILQQGGSKAPMELFKNFRGREPKIDALLRHSGITVVDFSGEAA</sequence>
<keyword evidence="5 9" id="KW-0862">Zinc</keyword>
<keyword evidence="3 9" id="KW-0479">Metal-binding</keyword>
<comment type="similarity">
    <text evidence="1 9">Belongs to the peptidase M3 family.</text>
</comment>
<feature type="domain" description="Peptidase M3A/M3B catalytic" evidence="10">
    <location>
        <begin position="227"/>
        <end position="683"/>
    </location>
</feature>
<gene>
    <name evidence="12" type="primary">prlC</name>
    <name evidence="12" type="ORF">ACFODX_03410</name>
</gene>
<evidence type="ECO:0000259" key="10">
    <source>
        <dbReference type="Pfam" id="PF01432"/>
    </source>
</evidence>
<dbReference type="InterPro" id="IPR045666">
    <property type="entry name" value="OpdA_N"/>
</dbReference>
<dbReference type="Gene3D" id="1.20.1050.40">
    <property type="entry name" value="Endopeptidase. Chain P, domain 1"/>
    <property type="match status" value="1"/>
</dbReference>
<dbReference type="PANTHER" id="PTHR11804:SF84">
    <property type="entry name" value="SACCHAROLYSIN"/>
    <property type="match status" value="1"/>
</dbReference>
<evidence type="ECO:0000256" key="3">
    <source>
        <dbReference type="ARBA" id="ARBA00022723"/>
    </source>
</evidence>
<evidence type="ECO:0000256" key="7">
    <source>
        <dbReference type="ARBA" id="ARBA00024603"/>
    </source>
</evidence>
<dbReference type="Gene3D" id="3.40.390.10">
    <property type="entry name" value="Collagenase (Catalytic Domain)"/>
    <property type="match status" value="1"/>
</dbReference>
<keyword evidence="6 9" id="KW-0482">Metalloprotease</keyword>
<dbReference type="PANTHER" id="PTHR11804">
    <property type="entry name" value="PROTEASE M3 THIMET OLIGOPEPTIDASE-RELATED"/>
    <property type="match status" value="1"/>
</dbReference>
<evidence type="ECO:0000256" key="5">
    <source>
        <dbReference type="ARBA" id="ARBA00022833"/>
    </source>
</evidence>
<dbReference type="CDD" id="cd06456">
    <property type="entry name" value="M3A_DCP"/>
    <property type="match status" value="1"/>
</dbReference>
<dbReference type="EMBL" id="JBHRTF010000002">
    <property type="protein sequence ID" value="MFC3114590.1"/>
    <property type="molecule type" value="Genomic_DNA"/>
</dbReference>
<evidence type="ECO:0000313" key="12">
    <source>
        <dbReference type="EMBL" id="MFC3114590.1"/>
    </source>
</evidence>
<evidence type="ECO:0000256" key="2">
    <source>
        <dbReference type="ARBA" id="ARBA00022670"/>
    </source>
</evidence>
<evidence type="ECO:0000259" key="11">
    <source>
        <dbReference type="Pfam" id="PF19310"/>
    </source>
</evidence>
<dbReference type="GO" id="GO:0004222">
    <property type="term" value="F:metalloendopeptidase activity"/>
    <property type="evidence" value="ECO:0007669"/>
    <property type="project" value="UniProtKB-EC"/>
</dbReference>
<dbReference type="InterPro" id="IPR034005">
    <property type="entry name" value="M3A_DCP"/>
</dbReference>
<comment type="cofactor">
    <cofactor evidence="9">
        <name>Zn(2+)</name>
        <dbReference type="ChEBI" id="CHEBI:29105"/>
    </cofactor>
    <text evidence="9">Binds 1 zinc ion.</text>
</comment>
<name>A0ABV7FD86_9GAMM</name>
<dbReference type="InterPro" id="IPR024080">
    <property type="entry name" value="Neurolysin/TOP_N"/>
</dbReference>
<dbReference type="NCBIfam" id="NF008159">
    <property type="entry name" value="PRK10911.1"/>
    <property type="match status" value="1"/>
</dbReference>
<evidence type="ECO:0000256" key="1">
    <source>
        <dbReference type="ARBA" id="ARBA00006040"/>
    </source>
</evidence>
<dbReference type="Gene3D" id="1.10.1370.10">
    <property type="entry name" value="Neurolysin, domain 3"/>
    <property type="match status" value="1"/>
</dbReference>
<dbReference type="InterPro" id="IPR001567">
    <property type="entry name" value="Pept_M3A_M3B_dom"/>
</dbReference>
<comment type="caution">
    <text evidence="12">The sequence shown here is derived from an EMBL/GenBank/DDBJ whole genome shotgun (WGS) entry which is preliminary data.</text>
</comment>
<accession>A0ABV7FD86</accession>
<dbReference type="EC" id="3.4.24.70" evidence="8"/>
<comment type="catalytic activity">
    <reaction evidence="7">
        <text>Hydrolysis of oligopeptides, with broad specificity. Gly or Ala commonly occur as P1 or P1' residues, but more distant residues are also important, as is shown by the fact that Z-Gly-Pro-Gly-|-Gly-Pro-Ala is cleaved, but not Z-(Gly)(5).</text>
        <dbReference type="EC" id="3.4.24.70"/>
    </reaction>
</comment>
<evidence type="ECO:0000256" key="8">
    <source>
        <dbReference type="ARBA" id="ARBA00026100"/>
    </source>
</evidence>